<dbReference type="GO" id="GO:0016020">
    <property type="term" value="C:membrane"/>
    <property type="evidence" value="ECO:0007669"/>
    <property type="project" value="UniProtKB-SubCell"/>
</dbReference>
<feature type="transmembrane region" description="Helical" evidence="6">
    <location>
        <begin position="294"/>
        <end position="313"/>
    </location>
</feature>
<dbReference type="GO" id="GO:0016567">
    <property type="term" value="P:protein ubiquitination"/>
    <property type="evidence" value="ECO:0007669"/>
    <property type="project" value="TreeGrafter"/>
</dbReference>
<protein>
    <recommendedName>
        <fullName evidence="9">Membrane transporter protein</fullName>
    </recommendedName>
</protein>
<accession>A0A7S0NVZ0</accession>
<evidence type="ECO:0000256" key="2">
    <source>
        <dbReference type="ARBA" id="ARBA00022692"/>
    </source>
</evidence>
<evidence type="ECO:0000256" key="5">
    <source>
        <dbReference type="SAM" id="MobiDB-lite"/>
    </source>
</evidence>
<gene>
    <name evidence="8" type="ORF">CLEP1334_LOCUS13102</name>
</gene>
<dbReference type="EMBL" id="HBER01026008">
    <property type="protein sequence ID" value="CAD8537820.1"/>
    <property type="molecule type" value="Transcribed_RNA"/>
</dbReference>
<feature type="transmembrane region" description="Helical" evidence="6">
    <location>
        <begin position="383"/>
        <end position="409"/>
    </location>
</feature>
<evidence type="ECO:0000313" key="8">
    <source>
        <dbReference type="EMBL" id="CAD8537820.1"/>
    </source>
</evidence>
<feature type="transmembrane region" description="Helical" evidence="6">
    <location>
        <begin position="140"/>
        <end position="160"/>
    </location>
</feature>
<name>A0A7S0NVZ0_9EUKA</name>
<dbReference type="Pfam" id="PF01925">
    <property type="entry name" value="TauE"/>
    <property type="match status" value="2"/>
</dbReference>
<comment type="subcellular location">
    <subcellularLocation>
        <location evidence="1">Membrane</location>
        <topology evidence="1">Multi-pass membrane protein</topology>
    </subcellularLocation>
</comment>
<keyword evidence="7" id="KW-0732">Signal</keyword>
<dbReference type="GO" id="GO:0031464">
    <property type="term" value="C:Cul4A-RING E3 ubiquitin ligase complex"/>
    <property type="evidence" value="ECO:0007669"/>
    <property type="project" value="TreeGrafter"/>
</dbReference>
<feature type="transmembrane region" description="Helical" evidence="6">
    <location>
        <begin position="415"/>
        <end position="438"/>
    </location>
</feature>
<feature type="compositionally biased region" description="Polar residues" evidence="5">
    <location>
        <begin position="251"/>
        <end position="263"/>
    </location>
</feature>
<evidence type="ECO:0000256" key="6">
    <source>
        <dbReference type="SAM" id="Phobius"/>
    </source>
</evidence>
<proteinExistence type="predicted"/>
<reference evidence="8" key="1">
    <citation type="submission" date="2021-01" db="EMBL/GenBank/DDBJ databases">
        <authorList>
            <person name="Corre E."/>
            <person name="Pelletier E."/>
            <person name="Niang G."/>
            <person name="Scheremetjew M."/>
            <person name="Finn R."/>
            <person name="Kale V."/>
            <person name="Holt S."/>
            <person name="Cochrane G."/>
            <person name="Meng A."/>
            <person name="Brown T."/>
            <person name="Cohen L."/>
        </authorList>
    </citation>
    <scope>NUCLEOTIDE SEQUENCE</scope>
    <source>
        <strain evidence="8">RCC1130</strain>
    </source>
</reference>
<dbReference type="AlphaFoldDB" id="A0A7S0NVZ0"/>
<dbReference type="PANTHER" id="PTHR14255">
    <property type="entry name" value="CEREBLON"/>
    <property type="match status" value="1"/>
</dbReference>
<keyword evidence="2 6" id="KW-0812">Transmembrane</keyword>
<feature type="transmembrane region" description="Helical" evidence="6">
    <location>
        <begin position="166"/>
        <end position="185"/>
    </location>
</feature>
<keyword evidence="4 6" id="KW-0472">Membrane</keyword>
<sequence>MRLAVAYWLALVVVAGASASNVVPSSSALEAARNADSPATWQPSWHRALKDDDVNRLNDKLFDEPAWRIALTSFLCWIVTSCAVAAGIGGGGLLVPLYGLVLGVGTKRAIPISKATIFGVACGNVFFIARRKHPNANRPLIDYATVVLMQPGELMGVIIGVLLNRFLPDVIIVVLFVVVLSFNAYKTLKKGIARWKAETKKKMEVVKGTRANGVELVVVDDVKEKVAAGADDEDAATTKADPCTCSDGDAASSSTVQNGSSETKVADAEVKAKHCERTPELQRMYAEDAVQYPVVPYVALSLMTAFLIVYSLLMNEVFIDDLDNCHPAYWPLYWSPVLVFGAIVFVCARQNIARYNRKVELGFEFIDGDIQWSNHTVRLLTPAAIAAGVAAGLLGIGGGMILGPLFVALNFQPQVGTASTGFMILFTALAGTVQYLAVQKLGWQYALWFGCIGAAGGQTGQRIVKRLIERTGRPSIVVLMLGSIIGLAVLITATSTAVNVAGDAKDGESIFYFDTDIFVCNE</sequence>
<evidence type="ECO:0000256" key="1">
    <source>
        <dbReference type="ARBA" id="ARBA00004141"/>
    </source>
</evidence>
<keyword evidence="3 6" id="KW-1133">Transmembrane helix</keyword>
<dbReference type="InterPro" id="IPR002781">
    <property type="entry name" value="TM_pro_TauE-like"/>
</dbReference>
<evidence type="ECO:0000256" key="7">
    <source>
        <dbReference type="SAM" id="SignalP"/>
    </source>
</evidence>
<feature type="transmembrane region" description="Helical" evidence="6">
    <location>
        <begin position="69"/>
        <end position="98"/>
    </location>
</feature>
<feature type="transmembrane region" description="Helical" evidence="6">
    <location>
        <begin position="476"/>
        <end position="498"/>
    </location>
</feature>
<dbReference type="PANTHER" id="PTHR14255:SF3">
    <property type="entry name" value="SULFITE EXPORTER TAUE_SAFE FAMILY PROTEIN 5-RELATED"/>
    <property type="match status" value="1"/>
</dbReference>
<feature type="transmembrane region" description="Helical" evidence="6">
    <location>
        <begin position="328"/>
        <end position="348"/>
    </location>
</feature>
<feature type="chain" id="PRO_5031186156" description="Membrane transporter protein" evidence="7">
    <location>
        <begin position="20"/>
        <end position="522"/>
    </location>
</feature>
<feature type="signal peptide" evidence="7">
    <location>
        <begin position="1"/>
        <end position="19"/>
    </location>
</feature>
<evidence type="ECO:0008006" key="9">
    <source>
        <dbReference type="Google" id="ProtNLM"/>
    </source>
</evidence>
<feature type="region of interest" description="Disordered" evidence="5">
    <location>
        <begin position="249"/>
        <end position="269"/>
    </location>
</feature>
<organism evidence="8">
    <name type="scientific">Calcidiscus leptoporus</name>
    <dbReference type="NCBI Taxonomy" id="127549"/>
    <lineage>
        <taxon>Eukaryota</taxon>
        <taxon>Haptista</taxon>
        <taxon>Haptophyta</taxon>
        <taxon>Prymnesiophyceae</taxon>
        <taxon>Coccolithales</taxon>
        <taxon>Calcidiscaceae</taxon>
        <taxon>Calcidiscus</taxon>
    </lineage>
</organism>
<evidence type="ECO:0000256" key="3">
    <source>
        <dbReference type="ARBA" id="ARBA00022989"/>
    </source>
</evidence>
<evidence type="ECO:0000256" key="4">
    <source>
        <dbReference type="ARBA" id="ARBA00023136"/>
    </source>
</evidence>